<accession>A0A418VPT7</accession>
<keyword evidence="9" id="KW-0066">ATP synthesis</keyword>
<evidence type="ECO:0000256" key="8">
    <source>
        <dbReference type="ARBA" id="ARBA00023196"/>
    </source>
</evidence>
<evidence type="ECO:0000313" key="11">
    <source>
        <dbReference type="Proteomes" id="UP000283458"/>
    </source>
</evidence>
<dbReference type="InterPro" id="IPR023632">
    <property type="entry name" value="ATP_synth_F1_gsu_CS"/>
</dbReference>
<evidence type="ECO:0000313" key="10">
    <source>
        <dbReference type="EMBL" id="RJF78219.1"/>
    </source>
</evidence>
<sequence length="295" mass="30831">MTERLTEVEARRASVQDLSAVTDAMRALAGVWLQQALGLLGGARAYAAVIERALGQALALTDAGTGGRPLNGGKNGEGRPVLLLFAPEHGFVGAFAERLVEAALAAPKDHALWVVGSRGAALLEERGRAADWAAPMATRADGVPATAREAADALYKAAAAHRVGPVSLLFGQTTSGAPPEIRRETLLPLDPARFPQPTPGGSPPLTNLPPAALVNRLIDEYVFARLAGAAMESFAAENAARLAVMLTVQSNIEATLEDLTGVTRRLRQEDVTSELIELATGAEALGGARRRSGQR</sequence>
<dbReference type="GO" id="GO:0045259">
    <property type="term" value="C:proton-transporting ATP synthase complex"/>
    <property type="evidence" value="ECO:0007669"/>
    <property type="project" value="UniProtKB-KW"/>
</dbReference>
<comment type="function">
    <text evidence="1">Produces ATP from ADP in the presence of a proton gradient across the membrane. The gamma chain is believed to be important in regulating ATPase activity and the flow of protons through the CF(0) complex.</text>
</comment>
<evidence type="ECO:0000256" key="2">
    <source>
        <dbReference type="ARBA" id="ARBA00004170"/>
    </source>
</evidence>
<dbReference type="PRINTS" id="PR00126">
    <property type="entry name" value="ATPASEGAMMA"/>
</dbReference>
<dbReference type="SUPFAM" id="SSF52943">
    <property type="entry name" value="ATP synthase (F1-ATPase), gamma subunit"/>
    <property type="match status" value="1"/>
</dbReference>
<dbReference type="EMBL" id="QYUL01000004">
    <property type="protein sequence ID" value="RJF78219.1"/>
    <property type="molecule type" value="Genomic_DNA"/>
</dbReference>
<dbReference type="GO" id="GO:0046933">
    <property type="term" value="F:proton-transporting ATP synthase activity, rotational mechanism"/>
    <property type="evidence" value="ECO:0007669"/>
    <property type="project" value="InterPro"/>
</dbReference>
<gene>
    <name evidence="10" type="ORF">D3877_24190</name>
</gene>
<comment type="caution">
    <text evidence="10">The sequence shown here is derived from an EMBL/GenBank/DDBJ whole genome shotgun (WGS) entry which is preliminary data.</text>
</comment>
<dbReference type="Gene3D" id="1.10.287.80">
    <property type="entry name" value="ATP synthase, gamma subunit, helix hairpin domain"/>
    <property type="match status" value="1"/>
</dbReference>
<dbReference type="Gene3D" id="3.40.1380.10">
    <property type="match status" value="1"/>
</dbReference>
<organism evidence="10 11">
    <name type="scientific">Azospirillum cavernae</name>
    <dbReference type="NCBI Taxonomy" id="2320860"/>
    <lineage>
        <taxon>Bacteria</taxon>
        <taxon>Pseudomonadati</taxon>
        <taxon>Pseudomonadota</taxon>
        <taxon>Alphaproteobacteria</taxon>
        <taxon>Rhodospirillales</taxon>
        <taxon>Azospirillaceae</taxon>
        <taxon>Azospirillum</taxon>
    </lineage>
</organism>
<dbReference type="InterPro" id="IPR035968">
    <property type="entry name" value="ATP_synth_F1_ATPase_gsu"/>
</dbReference>
<evidence type="ECO:0000256" key="9">
    <source>
        <dbReference type="ARBA" id="ARBA00023310"/>
    </source>
</evidence>
<dbReference type="AlphaFoldDB" id="A0A418VPT7"/>
<evidence type="ECO:0000256" key="7">
    <source>
        <dbReference type="ARBA" id="ARBA00023136"/>
    </source>
</evidence>
<keyword evidence="5" id="KW-0375">Hydrogen ion transport</keyword>
<evidence type="ECO:0000256" key="1">
    <source>
        <dbReference type="ARBA" id="ARBA00003456"/>
    </source>
</evidence>
<comment type="subcellular location">
    <subcellularLocation>
        <location evidence="2">Membrane</location>
        <topology evidence="2">Peripheral membrane protein</topology>
    </subcellularLocation>
</comment>
<dbReference type="PROSITE" id="PS00153">
    <property type="entry name" value="ATPASE_GAMMA"/>
    <property type="match status" value="1"/>
</dbReference>
<keyword evidence="4" id="KW-0813">Transport</keyword>
<dbReference type="Proteomes" id="UP000283458">
    <property type="component" value="Unassembled WGS sequence"/>
</dbReference>
<keyword evidence="11" id="KW-1185">Reference proteome</keyword>
<reference evidence="10 11" key="1">
    <citation type="submission" date="2018-09" db="EMBL/GenBank/DDBJ databases">
        <authorList>
            <person name="Zhu H."/>
        </authorList>
    </citation>
    <scope>NUCLEOTIDE SEQUENCE [LARGE SCALE GENOMIC DNA]</scope>
    <source>
        <strain evidence="10 11">K2W22B-5</strain>
    </source>
</reference>
<dbReference type="InterPro" id="IPR000131">
    <property type="entry name" value="ATP_synth_F1_gsu"/>
</dbReference>
<evidence type="ECO:0000256" key="3">
    <source>
        <dbReference type="ARBA" id="ARBA00007681"/>
    </source>
</evidence>
<keyword evidence="6" id="KW-0406">Ion transport</keyword>
<name>A0A418VPT7_9PROT</name>
<evidence type="ECO:0000256" key="5">
    <source>
        <dbReference type="ARBA" id="ARBA00022781"/>
    </source>
</evidence>
<evidence type="ECO:0000256" key="4">
    <source>
        <dbReference type="ARBA" id="ARBA00022448"/>
    </source>
</evidence>
<dbReference type="OrthoDB" id="6169121at2"/>
<dbReference type="RefSeq" id="WP_119833362.1">
    <property type="nucleotide sequence ID" value="NZ_QYUL01000004.1"/>
</dbReference>
<keyword evidence="7" id="KW-0472">Membrane</keyword>
<keyword evidence="8" id="KW-0139">CF(1)</keyword>
<comment type="similarity">
    <text evidence="3">Belongs to the ATPase gamma chain family.</text>
</comment>
<dbReference type="Pfam" id="PF00231">
    <property type="entry name" value="ATP-synt"/>
    <property type="match status" value="1"/>
</dbReference>
<proteinExistence type="inferred from homology"/>
<protein>
    <submittedName>
        <fullName evidence="10">ATPase</fullName>
    </submittedName>
</protein>
<evidence type="ECO:0000256" key="6">
    <source>
        <dbReference type="ARBA" id="ARBA00023065"/>
    </source>
</evidence>